<comment type="caution">
    <text evidence="1">The sequence shown here is derived from an EMBL/GenBank/DDBJ whole genome shotgun (WGS) entry which is preliminary data.</text>
</comment>
<organism evidence="1 2">
    <name type="scientific">Portunus trituberculatus</name>
    <name type="common">Swimming crab</name>
    <name type="synonym">Neptunus trituberculatus</name>
    <dbReference type="NCBI Taxonomy" id="210409"/>
    <lineage>
        <taxon>Eukaryota</taxon>
        <taxon>Metazoa</taxon>
        <taxon>Ecdysozoa</taxon>
        <taxon>Arthropoda</taxon>
        <taxon>Crustacea</taxon>
        <taxon>Multicrustacea</taxon>
        <taxon>Malacostraca</taxon>
        <taxon>Eumalacostraca</taxon>
        <taxon>Eucarida</taxon>
        <taxon>Decapoda</taxon>
        <taxon>Pleocyemata</taxon>
        <taxon>Brachyura</taxon>
        <taxon>Eubrachyura</taxon>
        <taxon>Portunoidea</taxon>
        <taxon>Portunidae</taxon>
        <taxon>Portuninae</taxon>
        <taxon>Portunus</taxon>
    </lineage>
</organism>
<sequence length="100" mass="11155">MQENVTLMTLSAQVTTQLVEGKGGHQGAFVYNHMCGHLTINSVMEMPRLQQQNTDTGTQTKDTTIAICQHLMRDNIYLVQGILLIRPFAVRIIANSNLVK</sequence>
<dbReference type="AlphaFoldDB" id="A0A5B7GKD6"/>
<dbReference type="EMBL" id="VSRR010015273">
    <property type="protein sequence ID" value="MPC58006.1"/>
    <property type="molecule type" value="Genomic_DNA"/>
</dbReference>
<name>A0A5B7GKD6_PORTR</name>
<evidence type="ECO:0000313" key="1">
    <source>
        <dbReference type="EMBL" id="MPC58006.1"/>
    </source>
</evidence>
<gene>
    <name evidence="1" type="ORF">E2C01_051997</name>
</gene>
<keyword evidence="2" id="KW-1185">Reference proteome</keyword>
<evidence type="ECO:0000313" key="2">
    <source>
        <dbReference type="Proteomes" id="UP000324222"/>
    </source>
</evidence>
<proteinExistence type="predicted"/>
<reference evidence="1 2" key="1">
    <citation type="submission" date="2019-05" db="EMBL/GenBank/DDBJ databases">
        <title>Another draft genome of Portunus trituberculatus and its Hox gene families provides insights of decapod evolution.</title>
        <authorList>
            <person name="Jeong J.-H."/>
            <person name="Song I."/>
            <person name="Kim S."/>
            <person name="Choi T."/>
            <person name="Kim D."/>
            <person name="Ryu S."/>
            <person name="Kim W."/>
        </authorList>
    </citation>
    <scope>NUCLEOTIDE SEQUENCE [LARGE SCALE GENOMIC DNA]</scope>
    <source>
        <tissue evidence="1">Muscle</tissue>
    </source>
</reference>
<accession>A0A5B7GKD6</accession>
<protein>
    <submittedName>
        <fullName evidence="1">Uncharacterized protein</fullName>
    </submittedName>
</protein>
<dbReference type="Proteomes" id="UP000324222">
    <property type="component" value="Unassembled WGS sequence"/>
</dbReference>